<dbReference type="AlphaFoldDB" id="A0A6N2BNY8"/>
<evidence type="ECO:0000313" key="2">
    <source>
        <dbReference type="EMBL" id="TMW95538.1"/>
    </source>
</evidence>
<reference evidence="2" key="1">
    <citation type="submission" date="2019-05" db="EMBL/GenBank/DDBJ databases">
        <title>The de novo reference genome and transcriptome assemblies of the wild tomato species Solanum chilense.</title>
        <authorList>
            <person name="Stam R."/>
            <person name="Nosenko T."/>
            <person name="Hoerger A.C."/>
            <person name="Stephan W."/>
            <person name="Seidel M.A."/>
            <person name="Kuhn J.M.M."/>
            <person name="Haberer G."/>
            <person name="Tellier A."/>
        </authorList>
    </citation>
    <scope>NUCLEOTIDE SEQUENCE</scope>
    <source>
        <tissue evidence="2">Mature leaves</tissue>
    </source>
</reference>
<organism evidence="2">
    <name type="scientific">Solanum chilense</name>
    <name type="common">Tomato</name>
    <name type="synonym">Lycopersicon chilense</name>
    <dbReference type="NCBI Taxonomy" id="4083"/>
    <lineage>
        <taxon>Eukaryota</taxon>
        <taxon>Viridiplantae</taxon>
        <taxon>Streptophyta</taxon>
        <taxon>Embryophyta</taxon>
        <taxon>Tracheophyta</taxon>
        <taxon>Spermatophyta</taxon>
        <taxon>Magnoliopsida</taxon>
        <taxon>eudicotyledons</taxon>
        <taxon>Gunneridae</taxon>
        <taxon>Pentapetalae</taxon>
        <taxon>asterids</taxon>
        <taxon>lamiids</taxon>
        <taxon>Solanales</taxon>
        <taxon>Solanaceae</taxon>
        <taxon>Solanoideae</taxon>
        <taxon>Solaneae</taxon>
        <taxon>Solanum</taxon>
        <taxon>Solanum subgen. Lycopersicon</taxon>
    </lineage>
</organism>
<sequence>CQNAARSTNLAMDRRDHDVPSLIPLSHTCAISSAALFITLYGRYDGSSQAQRSVEGLRSITLELLEFGYWDYFSDLHDEPAGRTFMATTVRHALRNPTFGQNFPSSFIACTTMPPTDRHEHDEPSQAP</sequence>
<feature type="non-terminal residue" evidence="2">
    <location>
        <position position="1"/>
    </location>
</feature>
<feature type="transmembrane region" description="Helical" evidence="1">
    <location>
        <begin position="22"/>
        <end position="42"/>
    </location>
</feature>
<keyword evidence="1" id="KW-0812">Transmembrane</keyword>
<accession>A0A6N2BNY8</accession>
<gene>
    <name evidence="2" type="ORF">EJD97_008692</name>
</gene>
<keyword evidence="1" id="KW-1133">Transmembrane helix</keyword>
<protein>
    <submittedName>
        <fullName evidence="2">Uncharacterized protein</fullName>
    </submittedName>
</protein>
<proteinExistence type="predicted"/>
<keyword evidence="1" id="KW-0472">Membrane</keyword>
<evidence type="ECO:0000256" key="1">
    <source>
        <dbReference type="SAM" id="Phobius"/>
    </source>
</evidence>
<name>A0A6N2BNY8_SOLCI</name>
<dbReference type="EMBL" id="RXGB01002301">
    <property type="protein sequence ID" value="TMW95538.1"/>
    <property type="molecule type" value="Genomic_DNA"/>
</dbReference>
<comment type="caution">
    <text evidence="2">The sequence shown here is derived from an EMBL/GenBank/DDBJ whole genome shotgun (WGS) entry which is preliminary data.</text>
</comment>